<dbReference type="AlphaFoldDB" id="K0SPM5"/>
<organism evidence="1 2">
    <name type="scientific">Thalassiosira oceanica</name>
    <name type="common">Marine diatom</name>
    <dbReference type="NCBI Taxonomy" id="159749"/>
    <lineage>
        <taxon>Eukaryota</taxon>
        <taxon>Sar</taxon>
        <taxon>Stramenopiles</taxon>
        <taxon>Ochrophyta</taxon>
        <taxon>Bacillariophyta</taxon>
        <taxon>Coscinodiscophyceae</taxon>
        <taxon>Thalassiosirophycidae</taxon>
        <taxon>Thalassiosirales</taxon>
        <taxon>Thalassiosiraceae</taxon>
        <taxon>Thalassiosira</taxon>
    </lineage>
</organism>
<gene>
    <name evidence="1" type="ORF">THAOC_10608</name>
</gene>
<comment type="caution">
    <text evidence="1">The sequence shown here is derived from an EMBL/GenBank/DDBJ whole genome shotgun (WGS) entry which is preliminary data.</text>
</comment>
<reference evidence="1 2" key="1">
    <citation type="journal article" date="2012" name="Genome Biol.">
        <title>Genome and low-iron response of an oceanic diatom adapted to chronic iron limitation.</title>
        <authorList>
            <person name="Lommer M."/>
            <person name="Specht M."/>
            <person name="Roy A.S."/>
            <person name="Kraemer L."/>
            <person name="Andreson R."/>
            <person name="Gutowska M.A."/>
            <person name="Wolf J."/>
            <person name="Bergner S.V."/>
            <person name="Schilhabel M.B."/>
            <person name="Klostermeier U.C."/>
            <person name="Beiko R.G."/>
            <person name="Rosenstiel P."/>
            <person name="Hippler M."/>
            <person name="Laroche J."/>
        </authorList>
    </citation>
    <scope>NUCLEOTIDE SEQUENCE [LARGE SCALE GENOMIC DNA]</scope>
    <source>
        <strain evidence="1 2">CCMP1005</strain>
    </source>
</reference>
<dbReference type="EMBL" id="AGNL01011721">
    <property type="protein sequence ID" value="EJK68233.1"/>
    <property type="molecule type" value="Genomic_DNA"/>
</dbReference>
<protein>
    <submittedName>
        <fullName evidence="1">Uncharacterized protein</fullName>
    </submittedName>
</protein>
<proteinExistence type="predicted"/>
<dbReference type="Proteomes" id="UP000266841">
    <property type="component" value="Unassembled WGS sequence"/>
</dbReference>
<keyword evidence="2" id="KW-1185">Reference proteome</keyword>
<evidence type="ECO:0000313" key="2">
    <source>
        <dbReference type="Proteomes" id="UP000266841"/>
    </source>
</evidence>
<accession>K0SPM5</accession>
<sequence length="122" mass="13315">MMSKSQYSPSLLIPDGTNLGQTSLSEIPITTSEKVATGTTKMTHAPITDTAMKVKPWCVARMDALDPIALSCLVQRAPLGSQCQHQTTLLMEWRSAAEWDFVTAKQGCVTVGKALRDQRTAY</sequence>
<name>K0SPM5_THAOC</name>
<evidence type="ECO:0000313" key="1">
    <source>
        <dbReference type="EMBL" id="EJK68233.1"/>
    </source>
</evidence>